<dbReference type="AlphaFoldDB" id="A0A0G1MEL1"/>
<protein>
    <submittedName>
        <fullName evidence="1">Uncharacterized protein</fullName>
    </submittedName>
</protein>
<organism evidence="1 2">
    <name type="scientific">Candidatus Magasanikbacteria bacterium GW2011_GWA2_45_39</name>
    <dbReference type="NCBI Taxonomy" id="1619041"/>
    <lineage>
        <taxon>Bacteria</taxon>
        <taxon>Candidatus Magasanikiibacteriota</taxon>
    </lineage>
</organism>
<accession>A0A0G1MEL1</accession>
<comment type="caution">
    <text evidence="1">The sequence shown here is derived from an EMBL/GenBank/DDBJ whole genome shotgun (WGS) entry which is preliminary data.</text>
</comment>
<evidence type="ECO:0000313" key="1">
    <source>
        <dbReference type="EMBL" id="KKU06674.1"/>
    </source>
</evidence>
<evidence type="ECO:0000313" key="2">
    <source>
        <dbReference type="Proteomes" id="UP000033999"/>
    </source>
</evidence>
<dbReference type="EMBL" id="LCKX01000026">
    <property type="protein sequence ID" value="KKU06674.1"/>
    <property type="molecule type" value="Genomic_DNA"/>
</dbReference>
<dbReference type="Proteomes" id="UP000033999">
    <property type="component" value="Unassembled WGS sequence"/>
</dbReference>
<sequence length="166" mass="18818">MIMLIWLPNHCYTASENTAPPPEKSAGGFQQAGKKEGGLGVGIFARLLSAPKAWLGWERLRSLVPSREAKQNIFQFLLEEKGSRAKIEKREKCFALHRRQAGGNSERNHSSDCRSKKVRASFSNCDQFKLFSKSGLFCCSLAQLSECNMYLTNTLKKLIRLEYELR</sequence>
<reference evidence="1 2" key="1">
    <citation type="journal article" date="2015" name="Nature">
        <title>rRNA introns, odd ribosomes, and small enigmatic genomes across a large radiation of phyla.</title>
        <authorList>
            <person name="Brown C.T."/>
            <person name="Hug L.A."/>
            <person name="Thomas B.C."/>
            <person name="Sharon I."/>
            <person name="Castelle C.J."/>
            <person name="Singh A."/>
            <person name="Wilkins M.J."/>
            <person name="Williams K.H."/>
            <person name="Banfield J.F."/>
        </authorList>
    </citation>
    <scope>NUCLEOTIDE SEQUENCE [LARGE SCALE GENOMIC DNA]</scope>
</reference>
<proteinExistence type="predicted"/>
<name>A0A0G1MEL1_9BACT</name>
<gene>
    <name evidence="1" type="ORF">UX10_C0026G0002</name>
</gene>